<comment type="caution">
    <text evidence="1">The sequence shown here is derived from an EMBL/GenBank/DDBJ whole genome shotgun (WGS) entry which is preliminary data.</text>
</comment>
<feature type="non-terminal residue" evidence="1">
    <location>
        <position position="168"/>
    </location>
</feature>
<evidence type="ECO:0000313" key="2">
    <source>
        <dbReference type="Proteomes" id="UP001145114"/>
    </source>
</evidence>
<accession>A0ACC1HI81</accession>
<proteinExistence type="predicted"/>
<organism evidence="1 2">
    <name type="scientific">Spiromyces aspiralis</name>
    <dbReference type="NCBI Taxonomy" id="68401"/>
    <lineage>
        <taxon>Eukaryota</taxon>
        <taxon>Fungi</taxon>
        <taxon>Fungi incertae sedis</taxon>
        <taxon>Zoopagomycota</taxon>
        <taxon>Kickxellomycotina</taxon>
        <taxon>Kickxellomycetes</taxon>
        <taxon>Kickxellales</taxon>
        <taxon>Kickxellaceae</taxon>
        <taxon>Spiromyces</taxon>
    </lineage>
</organism>
<sequence>VCIGGAWGPANSLAMESLPIETRGIYSGIFHSGYPIGFLLANMFYVAVVPRFGWRALYWFEVIPAVLAFVLVYFVHESNAWKQARKQARENEVSFSKQVSQMLKHHWLLCIYAVLLLSAMSYMAHAAQDLYATFLKMQLGYTPQQATITLVIMNCGAFIGGLLVGYLS</sequence>
<reference evidence="1" key="1">
    <citation type="submission" date="2022-06" db="EMBL/GenBank/DDBJ databases">
        <title>Phylogenomic reconstructions and comparative analyses of Kickxellomycotina fungi.</title>
        <authorList>
            <person name="Reynolds N.K."/>
            <person name="Stajich J.E."/>
            <person name="Barry K."/>
            <person name="Grigoriev I.V."/>
            <person name="Crous P."/>
            <person name="Smith M.E."/>
        </authorList>
    </citation>
    <scope>NUCLEOTIDE SEQUENCE</scope>
    <source>
        <strain evidence="1">RSA 2271</strain>
    </source>
</reference>
<gene>
    <name evidence="1" type="primary">JEN1_3</name>
    <name evidence="1" type="ORF">EV182_008583</name>
</gene>
<dbReference type="Proteomes" id="UP001145114">
    <property type="component" value="Unassembled WGS sequence"/>
</dbReference>
<evidence type="ECO:0000313" key="1">
    <source>
        <dbReference type="EMBL" id="KAJ1676244.1"/>
    </source>
</evidence>
<dbReference type="EMBL" id="JAMZIH010004509">
    <property type="protein sequence ID" value="KAJ1676244.1"/>
    <property type="molecule type" value="Genomic_DNA"/>
</dbReference>
<feature type="non-terminal residue" evidence="1">
    <location>
        <position position="1"/>
    </location>
</feature>
<keyword evidence="2" id="KW-1185">Reference proteome</keyword>
<protein>
    <submittedName>
        <fullName evidence="1">Carboxylic acid transporter</fullName>
    </submittedName>
</protein>
<name>A0ACC1HI81_9FUNG</name>